<dbReference type="InterPro" id="IPR046342">
    <property type="entry name" value="CBS_dom_sf"/>
</dbReference>
<feature type="domain" description="CBS" evidence="1">
    <location>
        <begin position="95"/>
        <end position="144"/>
    </location>
</feature>
<sequence length="150" mass="16087">MTTPLVTTAPRAAPPEALDDDQPVRFLMGPIAPVAVPDAMRVSTALQRLRELGAEHLVVRGHGPVRAVSEVDLLRHLLDGGSRPARMLDTVGVLATRVPTVAPSVRRSRAAELMLAEGQGLLLVVADGEPCGVLDARTLLHSVAERFRRR</sequence>
<dbReference type="InterPro" id="IPR000644">
    <property type="entry name" value="CBS_dom"/>
</dbReference>
<name>A0ABP9EJK6_9PSEU</name>
<dbReference type="RefSeq" id="WP_274231804.1">
    <property type="nucleotide sequence ID" value="NZ_BAABHQ010000009.1"/>
</dbReference>
<protein>
    <recommendedName>
        <fullName evidence="1">CBS domain-containing protein</fullName>
    </recommendedName>
</protein>
<accession>A0ABP9EJK6</accession>
<dbReference type="Gene3D" id="3.10.580.10">
    <property type="entry name" value="CBS-domain"/>
    <property type="match status" value="1"/>
</dbReference>
<reference evidence="3" key="1">
    <citation type="journal article" date="2019" name="Int. J. Syst. Evol. Microbiol.">
        <title>The Global Catalogue of Microorganisms (GCM) 10K type strain sequencing project: providing services to taxonomists for standard genome sequencing and annotation.</title>
        <authorList>
            <consortium name="The Broad Institute Genomics Platform"/>
            <consortium name="The Broad Institute Genome Sequencing Center for Infectious Disease"/>
            <person name="Wu L."/>
            <person name="Ma J."/>
        </authorList>
    </citation>
    <scope>NUCLEOTIDE SEQUENCE [LARGE SCALE GENOMIC DNA]</scope>
    <source>
        <strain evidence="3">JCM 17983</strain>
    </source>
</reference>
<dbReference type="SUPFAM" id="SSF54631">
    <property type="entry name" value="CBS-domain pair"/>
    <property type="match status" value="1"/>
</dbReference>
<dbReference type="Proteomes" id="UP001500457">
    <property type="component" value="Unassembled WGS sequence"/>
</dbReference>
<proteinExistence type="predicted"/>
<dbReference type="EMBL" id="BAABHQ010000009">
    <property type="protein sequence ID" value="GAA4880891.1"/>
    <property type="molecule type" value="Genomic_DNA"/>
</dbReference>
<keyword evidence="3" id="KW-1185">Reference proteome</keyword>
<organism evidence="2 3">
    <name type="scientific">Actinomycetospora straminea</name>
    <dbReference type="NCBI Taxonomy" id="663607"/>
    <lineage>
        <taxon>Bacteria</taxon>
        <taxon>Bacillati</taxon>
        <taxon>Actinomycetota</taxon>
        <taxon>Actinomycetes</taxon>
        <taxon>Pseudonocardiales</taxon>
        <taxon>Pseudonocardiaceae</taxon>
        <taxon>Actinomycetospora</taxon>
    </lineage>
</organism>
<evidence type="ECO:0000313" key="2">
    <source>
        <dbReference type="EMBL" id="GAA4880891.1"/>
    </source>
</evidence>
<evidence type="ECO:0000259" key="1">
    <source>
        <dbReference type="Pfam" id="PF00571"/>
    </source>
</evidence>
<comment type="caution">
    <text evidence="2">The sequence shown here is derived from an EMBL/GenBank/DDBJ whole genome shotgun (WGS) entry which is preliminary data.</text>
</comment>
<dbReference type="Pfam" id="PF00571">
    <property type="entry name" value="CBS"/>
    <property type="match status" value="1"/>
</dbReference>
<gene>
    <name evidence="2" type="ORF">GCM10023203_34990</name>
</gene>
<evidence type="ECO:0000313" key="3">
    <source>
        <dbReference type="Proteomes" id="UP001500457"/>
    </source>
</evidence>